<proteinExistence type="predicted"/>
<dbReference type="InterPro" id="IPR022519">
    <property type="entry name" value="Gloeo/Verruco_rpt"/>
</dbReference>
<dbReference type="Proteomes" id="UP000559010">
    <property type="component" value="Unassembled WGS sequence"/>
</dbReference>
<sequence length="378" mass="42120">MKNLFFNFSTIISLVIAFSCDSNESARIKTENSIGGWPQKPTYSSEDGMYYGVTGDGDGTIYKYNPENDDLQTIYIFGDSIRSGTSPNGKLLETFNGKLLGTTTEGGTKGGGTIFELSPLSNEVNFLASFDANSNMKNPYYGFVEYNSGLDISWYSFANSGYIFSIANGQTAIQQESSLQNELMGDIINAIDNNLYVADWWDGAILQFSPKNSTLTEYIKFGDYFEGSRPSLTMSLICPDGENAYTAVRSNGSYILTKVNLLTKEVTKLATLPPDIVFAREFFEVGEDGNLYFVGHNANFDNQTPNELYIYQFNTETEELKLAFKYEDNRIYHYPTSSLEEIEPGVFVGGFDLISDSYPPKGGLYKVDLNDSTIKLIY</sequence>
<dbReference type="InterPro" id="IPR015943">
    <property type="entry name" value="WD40/YVTN_repeat-like_dom_sf"/>
</dbReference>
<dbReference type="NCBIfam" id="TIGR03803">
    <property type="entry name" value="Gloeo_Verruco"/>
    <property type="match status" value="1"/>
</dbReference>
<evidence type="ECO:0000313" key="2">
    <source>
        <dbReference type="Proteomes" id="UP000559010"/>
    </source>
</evidence>
<dbReference type="SUPFAM" id="SSF63829">
    <property type="entry name" value="Calcium-dependent phosphotriesterase"/>
    <property type="match status" value="1"/>
</dbReference>
<name>A0A848IRM4_9BACT</name>
<gene>
    <name evidence="1" type="ORF">HH304_01835</name>
</gene>
<evidence type="ECO:0000313" key="1">
    <source>
        <dbReference type="EMBL" id="NMM47123.1"/>
    </source>
</evidence>
<protein>
    <submittedName>
        <fullName evidence="1">Uncharacterized protein</fullName>
    </submittedName>
</protein>
<dbReference type="AlphaFoldDB" id="A0A848IRM4"/>
<reference evidence="1 2" key="1">
    <citation type="submission" date="2020-04" db="EMBL/GenBank/DDBJ databases">
        <title>Flammeovirgaceae bacterium KN852 isolated from deep sea.</title>
        <authorList>
            <person name="Zhang D.-C."/>
        </authorList>
    </citation>
    <scope>NUCLEOTIDE SEQUENCE [LARGE SCALE GENOMIC DNA]</scope>
    <source>
        <strain evidence="1 2">KN852</strain>
    </source>
</reference>
<dbReference type="EMBL" id="JABBNU010000001">
    <property type="protein sequence ID" value="NMM47123.1"/>
    <property type="molecule type" value="Genomic_DNA"/>
</dbReference>
<accession>A0A848IRM4</accession>
<dbReference type="PROSITE" id="PS51257">
    <property type="entry name" value="PROKAR_LIPOPROTEIN"/>
    <property type="match status" value="1"/>
</dbReference>
<dbReference type="Gene3D" id="2.130.10.10">
    <property type="entry name" value="YVTN repeat-like/Quinoprotein amine dehydrogenase"/>
    <property type="match status" value="1"/>
</dbReference>
<organism evidence="1 2">
    <name type="scientific">Marinigracilibium pacificum</name>
    <dbReference type="NCBI Taxonomy" id="2729599"/>
    <lineage>
        <taxon>Bacteria</taxon>
        <taxon>Pseudomonadati</taxon>
        <taxon>Bacteroidota</taxon>
        <taxon>Cytophagia</taxon>
        <taxon>Cytophagales</taxon>
        <taxon>Flammeovirgaceae</taxon>
        <taxon>Marinigracilibium</taxon>
    </lineage>
</organism>
<dbReference type="RefSeq" id="WP_169677736.1">
    <property type="nucleotide sequence ID" value="NZ_JABBNU010000001.1"/>
</dbReference>
<comment type="caution">
    <text evidence="1">The sequence shown here is derived from an EMBL/GenBank/DDBJ whole genome shotgun (WGS) entry which is preliminary data.</text>
</comment>
<keyword evidence="2" id="KW-1185">Reference proteome</keyword>